<keyword evidence="3" id="KW-1003">Cell membrane</keyword>
<dbReference type="Pfam" id="PF00092">
    <property type="entry name" value="VWA"/>
    <property type="match status" value="1"/>
</dbReference>
<keyword evidence="2" id="KW-0193">Cuticle</keyword>
<dbReference type="InterPro" id="IPR036465">
    <property type="entry name" value="vWFA_dom_sf"/>
</dbReference>
<evidence type="ECO:0000313" key="12">
    <source>
        <dbReference type="Proteomes" id="UP001328107"/>
    </source>
</evidence>
<evidence type="ECO:0000256" key="8">
    <source>
        <dbReference type="SAM" id="Phobius"/>
    </source>
</evidence>
<evidence type="ECO:0000256" key="7">
    <source>
        <dbReference type="ARBA" id="ARBA00023136"/>
    </source>
</evidence>
<accession>A0AAN5CH33</accession>
<feature type="domain" description="VWFA" evidence="9">
    <location>
        <begin position="62"/>
        <end position="232"/>
    </location>
</feature>
<dbReference type="SUPFAM" id="SSF53300">
    <property type="entry name" value="vWA-like"/>
    <property type="match status" value="1"/>
</dbReference>
<dbReference type="EMBL" id="BTRK01000003">
    <property type="protein sequence ID" value="GMR44179.1"/>
    <property type="molecule type" value="Genomic_DNA"/>
</dbReference>
<dbReference type="PANTHER" id="PTHR22907:SF47">
    <property type="entry name" value="CUTICLIN-6"/>
    <property type="match status" value="1"/>
</dbReference>
<evidence type="ECO:0000313" key="11">
    <source>
        <dbReference type="EMBL" id="GMR44179.1"/>
    </source>
</evidence>
<evidence type="ECO:0000256" key="6">
    <source>
        <dbReference type="ARBA" id="ARBA00022989"/>
    </source>
</evidence>
<dbReference type="Pfam" id="PF25301">
    <property type="entry name" value="CUT_C"/>
    <property type="match status" value="1"/>
</dbReference>
<gene>
    <name evidence="11" type="ORF">PMAYCL1PPCAC_14374</name>
</gene>
<dbReference type="AlphaFoldDB" id="A0AAN5CH33"/>
<dbReference type="PRINTS" id="PR00453">
    <property type="entry name" value="VWFADOMAIN"/>
</dbReference>
<comment type="subcellular location">
    <subcellularLocation>
        <location evidence="1">Cell membrane</location>
        <topology evidence="1">Single-pass type I membrane protein</topology>
    </subcellularLocation>
</comment>
<dbReference type="Pfam" id="PF25057">
    <property type="entry name" value="CUT_N"/>
    <property type="match status" value="1"/>
</dbReference>
<keyword evidence="6 8" id="KW-1133">Transmembrane helix</keyword>
<dbReference type="PROSITE" id="PS51034">
    <property type="entry name" value="ZP_2"/>
    <property type="match status" value="1"/>
</dbReference>
<dbReference type="GO" id="GO:0005886">
    <property type="term" value="C:plasma membrane"/>
    <property type="evidence" value="ECO:0007669"/>
    <property type="project" value="UniProtKB-SubCell"/>
</dbReference>
<keyword evidence="12" id="KW-1185">Reference proteome</keyword>
<evidence type="ECO:0000256" key="4">
    <source>
        <dbReference type="ARBA" id="ARBA00022692"/>
    </source>
</evidence>
<dbReference type="InterPro" id="IPR002035">
    <property type="entry name" value="VWF_A"/>
</dbReference>
<dbReference type="SMART" id="SM00327">
    <property type="entry name" value="VWA"/>
    <property type="match status" value="1"/>
</dbReference>
<keyword evidence="4 8" id="KW-0812">Transmembrane</keyword>
<organism evidence="11 12">
    <name type="scientific">Pristionchus mayeri</name>
    <dbReference type="NCBI Taxonomy" id="1317129"/>
    <lineage>
        <taxon>Eukaryota</taxon>
        <taxon>Metazoa</taxon>
        <taxon>Ecdysozoa</taxon>
        <taxon>Nematoda</taxon>
        <taxon>Chromadorea</taxon>
        <taxon>Rhabditida</taxon>
        <taxon>Rhabditina</taxon>
        <taxon>Diplogasteromorpha</taxon>
        <taxon>Diplogasteroidea</taxon>
        <taxon>Neodiplogasteridae</taxon>
        <taxon>Pristionchus</taxon>
    </lineage>
</organism>
<feature type="non-terminal residue" evidence="11">
    <location>
        <position position="1"/>
    </location>
</feature>
<reference evidence="12" key="1">
    <citation type="submission" date="2022-10" db="EMBL/GenBank/DDBJ databases">
        <title>Genome assembly of Pristionchus species.</title>
        <authorList>
            <person name="Yoshida K."/>
            <person name="Sommer R.J."/>
        </authorList>
    </citation>
    <scope>NUCLEOTIDE SEQUENCE [LARGE SCALE GENOMIC DNA]</scope>
    <source>
        <strain evidence="12">RS5460</strain>
    </source>
</reference>
<dbReference type="Proteomes" id="UP001328107">
    <property type="component" value="Unassembled WGS sequence"/>
</dbReference>
<dbReference type="InterPro" id="IPR051962">
    <property type="entry name" value="Cuticlin"/>
</dbReference>
<dbReference type="InterPro" id="IPR056953">
    <property type="entry name" value="CUT_N"/>
</dbReference>
<dbReference type="InterPro" id="IPR057475">
    <property type="entry name" value="CUT_C"/>
</dbReference>
<dbReference type="PANTHER" id="PTHR22907">
    <property type="entry name" value="GH04558P"/>
    <property type="match status" value="1"/>
</dbReference>
<evidence type="ECO:0000259" key="10">
    <source>
        <dbReference type="PROSITE" id="PS51034"/>
    </source>
</evidence>
<feature type="transmembrane region" description="Helical" evidence="8">
    <location>
        <begin position="557"/>
        <end position="577"/>
    </location>
</feature>
<keyword evidence="5" id="KW-0732">Signal</keyword>
<name>A0AAN5CH33_9BILA</name>
<dbReference type="InterPro" id="IPR001507">
    <property type="entry name" value="ZP_dom"/>
</dbReference>
<protein>
    <submittedName>
        <fullName evidence="11">Uncharacterized protein</fullName>
    </submittedName>
</protein>
<comment type="caution">
    <text evidence="11">The sequence shown here is derived from an EMBL/GenBank/DDBJ whole genome shotgun (WGS) entry which is preliminary data.</text>
</comment>
<feature type="domain" description="ZP" evidence="10">
    <location>
        <begin position="249"/>
        <end position="494"/>
    </location>
</feature>
<dbReference type="SMART" id="SM00241">
    <property type="entry name" value="ZP"/>
    <property type="match status" value="1"/>
</dbReference>
<evidence type="ECO:0000259" key="9">
    <source>
        <dbReference type="PROSITE" id="PS50234"/>
    </source>
</evidence>
<dbReference type="PROSITE" id="PS50234">
    <property type="entry name" value="VWFA"/>
    <property type="match status" value="1"/>
</dbReference>
<feature type="non-terminal residue" evidence="11">
    <location>
        <position position="591"/>
    </location>
</feature>
<dbReference type="Gene3D" id="3.40.50.410">
    <property type="entry name" value="von Willebrand factor, type A domain"/>
    <property type="match status" value="1"/>
</dbReference>
<keyword evidence="7 8" id="KW-0472">Membrane</keyword>
<evidence type="ECO:0000256" key="2">
    <source>
        <dbReference type="ARBA" id="ARBA00022460"/>
    </source>
</evidence>
<proteinExistence type="predicted"/>
<dbReference type="CDD" id="cd01472">
    <property type="entry name" value="vWA_collagen"/>
    <property type="match status" value="1"/>
</dbReference>
<evidence type="ECO:0000256" key="1">
    <source>
        <dbReference type="ARBA" id="ARBA00004251"/>
    </source>
</evidence>
<evidence type="ECO:0000256" key="5">
    <source>
        <dbReference type="ARBA" id="ARBA00022729"/>
    </source>
</evidence>
<dbReference type="GO" id="GO:0042302">
    <property type="term" value="F:structural constituent of cuticle"/>
    <property type="evidence" value="ECO:0007669"/>
    <property type="project" value="UniProtKB-KW"/>
</dbReference>
<evidence type="ECO:0000256" key="3">
    <source>
        <dbReference type="ARBA" id="ARBA00022475"/>
    </source>
</evidence>
<sequence length="591" mass="65579">ERAHEMKRVCATLSSLLGPTSHFQISLALAILQLGSAYAGKVTNGLVDTEFSQTCFYDKPVDIILLLDGSGSVGDDSFASQINFALLFARRLNISEKGAHLGVAQFSDEVRTEIELGQFNEPRQLEAAIERMSYVGGSTLTGNALDHTLKNAFVGARGGNVPKIVVVLTDAQSQDSVLLPAQRLRDANITVYAIGVTNLINADELTEIAGHASRAFAVESLETLDKPLVDSITLDMCATDFRPGEPEIICGPDHIGVRAATKQPFDGFVFVQDHFHDTECRAGAMDFDDSRLISLNIPFNKCNVHRYRSVEPRGIFVEATIVFMFHMTFMTQVDHMVKIQCFYMEADKNVSNDLEVSMIPTLFRDAMYEMPTCYYTLRKGSPDGPELDYVQLGDEVYHRWECLERNSAYDVFGMLVHSCYVDNGLGDRVDILDAKGCGLDPVLLETPDYAENLRLAYKPYHVFKYADKPVLQFQCQITLCIKYDGGCTGITPPQCPAPPTHNQLRARAKRETSDYRNSLISEEEGVRHATLDVFTKAITVFEKAPRCDQSIIDGRTVILITALNVAIALGTVAIWTVTVRSRMRSRSHLIG</sequence>